<dbReference type="Proteomes" id="UP000037460">
    <property type="component" value="Unassembled WGS sequence"/>
</dbReference>
<sequence>MSGLPRELLKWLQSLDLTYSVKNVKRDFSNGFLVAEIFSRYYVADVEMHSYDNGSNLTRKLDNWGQLKRFFAKKGIDIPPALINDVVHCKSVEAAAELIAIVYTLLTGREVKGPKYTELDPSDPANDPAFMKSNATSLLQSRIKASEMSTTLADQTTAASRAKSLIDDHTDAQRAARETDPARFAMPAGASVSQMSMQMMRGPAKPVPETIEAAQVRFQELGAMSAILSELTLPHCPDVVSYTGSAANANSFATLAANLVQLPVNVVVRLLETAAAHSLHALAAAVSKEPAKAWELFDMLTPAMASLDGASAYEAIVALLVQFGEELVAVDPETAKRVLSTYALPFLAPLLRSATAAKAPQLLALVYAFVPETAEDHIDAIRALQNAVDEPSCFFWLLPHLVKLEHASVFTDDLFNLYIYYAVLSLDKKSRLLASAVGVLASLAEMQPNKQPIICELLPKLATLQDPWWETQANMAKLATALLCIGPVPKDPAAVVALLVHALASRAPSAQVVALACAVKVLVEYPKLLPAFVESLLDLPADMRADLLSPDKSHEDVHIATAGGATIDANTLVSVWPKLNVAKALMDSARAHSLDTLEPAHAEVIAALLPSDIIPHDLSEGKVAWGEWLKANKDYLYVALCDEELCAPVTSALLALFSILKEEVLPTFSTLLSSLRMLCDQVGDAAEPSTCLDTAISFLLNLHATGAPFKEAVTNLVTNFDEPMKLTMGELVHRVGH</sequence>
<feature type="domain" description="Calponin-homology (CH)" evidence="5">
    <location>
        <begin position="2"/>
        <end position="110"/>
    </location>
</feature>
<dbReference type="FunFam" id="1.10.418.10:FF:000061">
    <property type="entry name" value="Spermatogenesis associated 4"/>
    <property type="match status" value="1"/>
</dbReference>
<dbReference type="OrthoDB" id="10267674at2759"/>
<comment type="subcellular location">
    <subcellularLocation>
        <location evidence="1">Nucleus</location>
    </subcellularLocation>
</comment>
<dbReference type="PANTHER" id="PTHR12509:SF8">
    <property type="entry name" value="SPERMATOGENESIS-ASSOCIATED PROTEIN 4"/>
    <property type="match status" value="1"/>
</dbReference>
<dbReference type="GO" id="GO:0005634">
    <property type="term" value="C:nucleus"/>
    <property type="evidence" value="ECO:0007669"/>
    <property type="project" value="UniProtKB-SubCell"/>
</dbReference>
<dbReference type="AlphaFoldDB" id="A0A0M0KCK7"/>
<organism evidence="6 7">
    <name type="scientific">Chrysochromulina tobinii</name>
    <dbReference type="NCBI Taxonomy" id="1460289"/>
    <lineage>
        <taxon>Eukaryota</taxon>
        <taxon>Haptista</taxon>
        <taxon>Haptophyta</taxon>
        <taxon>Prymnesiophyceae</taxon>
        <taxon>Prymnesiales</taxon>
        <taxon>Chrysochromulinaceae</taxon>
        <taxon>Chrysochromulina</taxon>
    </lineage>
</organism>
<dbReference type="EMBL" id="JWZX01000620">
    <property type="protein sequence ID" value="KOO36148.1"/>
    <property type="molecule type" value="Genomic_DNA"/>
</dbReference>
<evidence type="ECO:0000313" key="6">
    <source>
        <dbReference type="EMBL" id="KOO36148.1"/>
    </source>
</evidence>
<dbReference type="InterPro" id="IPR052111">
    <property type="entry name" value="Spermatogenesis_Ciliary_MAP"/>
</dbReference>
<dbReference type="PANTHER" id="PTHR12509">
    <property type="entry name" value="SPERMATOGENESIS-ASSOCIATED 4-RELATED"/>
    <property type="match status" value="1"/>
</dbReference>
<keyword evidence="7" id="KW-1185">Reference proteome</keyword>
<evidence type="ECO:0000313" key="7">
    <source>
        <dbReference type="Proteomes" id="UP000037460"/>
    </source>
</evidence>
<evidence type="ECO:0000256" key="2">
    <source>
        <dbReference type="ARBA" id="ARBA00023242"/>
    </source>
</evidence>
<dbReference type="GO" id="GO:0005930">
    <property type="term" value="C:axoneme"/>
    <property type="evidence" value="ECO:0007669"/>
    <property type="project" value="TreeGrafter"/>
</dbReference>
<dbReference type="InterPro" id="IPR001715">
    <property type="entry name" value="CH_dom"/>
</dbReference>
<proteinExistence type="predicted"/>
<gene>
    <name evidence="6" type="ORF">Ctob_009552</name>
</gene>
<dbReference type="Pfam" id="PF06294">
    <property type="entry name" value="CH_2"/>
    <property type="match status" value="1"/>
</dbReference>
<reference evidence="7" key="1">
    <citation type="journal article" date="2015" name="PLoS Genet.">
        <title>Genome Sequence and Transcriptome Analyses of Chrysochromulina tobin: Metabolic Tools for Enhanced Algal Fitness in the Prominent Order Prymnesiales (Haptophyceae).</title>
        <authorList>
            <person name="Hovde B.T."/>
            <person name="Deodato C.R."/>
            <person name="Hunsperger H.M."/>
            <person name="Ryken S.A."/>
            <person name="Yost W."/>
            <person name="Jha R.K."/>
            <person name="Patterson J."/>
            <person name="Monnat R.J. Jr."/>
            <person name="Barlow S.B."/>
            <person name="Starkenburg S.R."/>
            <person name="Cattolico R.A."/>
        </authorList>
    </citation>
    <scope>NUCLEOTIDE SEQUENCE</scope>
    <source>
        <strain evidence="7">CCMP291</strain>
    </source>
</reference>
<dbReference type="GO" id="GO:0008017">
    <property type="term" value="F:microtubule binding"/>
    <property type="evidence" value="ECO:0007669"/>
    <property type="project" value="TreeGrafter"/>
</dbReference>
<comment type="caution">
    <text evidence="6">The sequence shown here is derived from an EMBL/GenBank/DDBJ whole genome shotgun (WGS) entry which is preliminary data.</text>
</comment>
<comment type="function">
    <text evidence="3">May play a role in apoptosis regulation.</text>
</comment>
<evidence type="ECO:0000256" key="1">
    <source>
        <dbReference type="ARBA" id="ARBA00004123"/>
    </source>
</evidence>
<dbReference type="Gene3D" id="1.10.418.10">
    <property type="entry name" value="Calponin-like domain"/>
    <property type="match status" value="1"/>
</dbReference>
<dbReference type="GO" id="GO:0051493">
    <property type="term" value="P:regulation of cytoskeleton organization"/>
    <property type="evidence" value="ECO:0007669"/>
    <property type="project" value="TreeGrafter"/>
</dbReference>
<evidence type="ECO:0000256" key="3">
    <source>
        <dbReference type="ARBA" id="ARBA00058372"/>
    </source>
</evidence>
<evidence type="ECO:0000256" key="4">
    <source>
        <dbReference type="ARBA" id="ARBA00071322"/>
    </source>
</evidence>
<dbReference type="InterPro" id="IPR036872">
    <property type="entry name" value="CH_dom_sf"/>
</dbReference>
<protein>
    <recommendedName>
        <fullName evidence="4">Spermatogenesis-associated protein 4</fullName>
    </recommendedName>
</protein>
<name>A0A0M0KCK7_9EUKA</name>
<dbReference type="PROSITE" id="PS50021">
    <property type="entry name" value="CH"/>
    <property type="match status" value="1"/>
</dbReference>
<evidence type="ECO:0000259" key="5">
    <source>
        <dbReference type="PROSITE" id="PS50021"/>
    </source>
</evidence>
<dbReference type="InterPro" id="IPR016024">
    <property type="entry name" value="ARM-type_fold"/>
</dbReference>
<dbReference type="SUPFAM" id="SSF47576">
    <property type="entry name" value="Calponin-homology domain, CH-domain"/>
    <property type="match status" value="1"/>
</dbReference>
<dbReference type="SUPFAM" id="SSF48371">
    <property type="entry name" value="ARM repeat"/>
    <property type="match status" value="1"/>
</dbReference>
<accession>A0A0M0KCK7</accession>
<keyword evidence="2" id="KW-0539">Nucleus</keyword>
<dbReference type="InterPro" id="IPR010441">
    <property type="entry name" value="CH_2"/>
</dbReference>